<dbReference type="EMBL" id="CP012600">
    <property type="protein sequence ID" value="ALC81467.1"/>
    <property type="molecule type" value="Genomic_DNA"/>
</dbReference>
<protein>
    <submittedName>
        <fullName evidence="1">Uncharacterized protein</fullName>
    </submittedName>
</protein>
<evidence type="ECO:0000313" key="1">
    <source>
        <dbReference type="EMBL" id="ALC81467.1"/>
    </source>
</evidence>
<dbReference type="RefSeq" id="WP_053603225.1">
    <property type="nucleotide sequence ID" value="NZ_CP012600.1"/>
</dbReference>
<sequence>MGKIVLKLSVLILLCGILFSVYLYVNDIGIEEVPTALSQTLSSDDEKYTIYEYEITKKDGTDYYGVDKNGTKIIFNEEKLSGNDSVTKGDHVKAYFSKSNRIDGLIKIVKVNK</sequence>
<name>A0A0M4FJ70_9BACI</name>
<dbReference type="Proteomes" id="UP000067625">
    <property type="component" value="Chromosome"/>
</dbReference>
<dbReference type="STRING" id="1441095.AM592_07545"/>
<dbReference type="AlphaFoldDB" id="A0A0M4FJ70"/>
<reference evidence="2" key="1">
    <citation type="submission" date="2015-08" db="EMBL/GenBank/DDBJ databases">
        <title>Genome sequencing project for genomic taxonomy and phylogenomics of Bacillus-like bacteria.</title>
        <authorList>
            <person name="Liu B."/>
            <person name="Wang J."/>
            <person name="Zhu Y."/>
            <person name="Liu G."/>
            <person name="Chen Q."/>
            <person name="Chen Z."/>
            <person name="Lan J."/>
            <person name="Che J."/>
            <person name="Ge C."/>
            <person name="Shi H."/>
            <person name="Pan Z."/>
            <person name="Liu X."/>
        </authorList>
    </citation>
    <scope>NUCLEOTIDE SEQUENCE [LARGE SCALE GENOMIC DNA]</scope>
    <source>
        <strain evidence="2">FJAT-4402</strain>
    </source>
</reference>
<dbReference type="OrthoDB" id="2865757at2"/>
<keyword evidence="2" id="KW-1185">Reference proteome</keyword>
<gene>
    <name evidence="1" type="ORF">AM592_07545</name>
</gene>
<accession>A0A0M4FJ70</accession>
<evidence type="ECO:0000313" key="2">
    <source>
        <dbReference type="Proteomes" id="UP000067625"/>
    </source>
</evidence>
<dbReference type="PATRIC" id="fig|1441095.3.peg.1662"/>
<organism evidence="1 2">
    <name type="scientific">Bacillus gobiensis</name>
    <dbReference type="NCBI Taxonomy" id="1441095"/>
    <lineage>
        <taxon>Bacteria</taxon>
        <taxon>Bacillati</taxon>
        <taxon>Bacillota</taxon>
        <taxon>Bacilli</taxon>
        <taxon>Bacillales</taxon>
        <taxon>Bacillaceae</taxon>
        <taxon>Bacillus</taxon>
    </lineage>
</organism>
<proteinExistence type="predicted"/>
<reference evidence="1 2" key="2">
    <citation type="journal article" date="2016" name="Int. J. Syst. Evol. Microbiol.">
        <title>Bacillus gobiensis sp. nov., isolated from a soil sample.</title>
        <authorList>
            <person name="Liu B."/>
            <person name="Liu G.H."/>
            <person name="Cetin S."/>
            <person name="Schumann P."/>
            <person name="Pan Z.Z."/>
            <person name="Chen Q.Q."/>
        </authorList>
    </citation>
    <scope>NUCLEOTIDE SEQUENCE [LARGE SCALE GENOMIC DNA]</scope>
    <source>
        <strain evidence="1 2">FJAT-4402</strain>
    </source>
</reference>